<accession>A0AAD3R6N7</accession>
<protein>
    <submittedName>
        <fullName evidence="2">Pentraxin-related protein PTX3</fullName>
    </submittedName>
</protein>
<evidence type="ECO:0000256" key="1">
    <source>
        <dbReference type="SAM" id="MobiDB-lite"/>
    </source>
</evidence>
<name>A0AAD3R6N7_LATJO</name>
<dbReference type="EMBL" id="BRZM01000029">
    <property type="protein sequence ID" value="GLD57121.1"/>
    <property type="molecule type" value="Genomic_DNA"/>
</dbReference>
<dbReference type="Proteomes" id="UP001279410">
    <property type="component" value="Unassembled WGS sequence"/>
</dbReference>
<reference evidence="2" key="1">
    <citation type="submission" date="2022-08" db="EMBL/GenBank/DDBJ databases">
        <title>Genome sequencing of akame (Lates japonicus).</title>
        <authorList>
            <person name="Hashiguchi Y."/>
            <person name="Takahashi H."/>
        </authorList>
    </citation>
    <scope>NUCLEOTIDE SEQUENCE</scope>
    <source>
        <strain evidence="2">Kochi</strain>
    </source>
</reference>
<evidence type="ECO:0000313" key="2">
    <source>
        <dbReference type="EMBL" id="GLD57121.1"/>
    </source>
</evidence>
<sequence>MALQLEGRLRETLERLKLGDQTSAAAAGNSVGNSKNLEPMLHQLLSAARAQASRLTKLETSCLSSPGAGMGTNTKTGFQLPEGGRAGHQEQEVTSRQVALDGVLAALQQMRVELEEVLGSSRQKIPTMSHA</sequence>
<proteinExistence type="predicted"/>
<feature type="region of interest" description="Disordered" evidence="1">
    <location>
        <begin position="62"/>
        <end position="91"/>
    </location>
</feature>
<organism evidence="2 3">
    <name type="scientific">Lates japonicus</name>
    <name type="common">Japanese lates</name>
    <dbReference type="NCBI Taxonomy" id="270547"/>
    <lineage>
        <taxon>Eukaryota</taxon>
        <taxon>Metazoa</taxon>
        <taxon>Chordata</taxon>
        <taxon>Craniata</taxon>
        <taxon>Vertebrata</taxon>
        <taxon>Euteleostomi</taxon>
        <taxon>Actinopterygii</taxon>
        <taxon>Neopterygii</taxon>
        <taxon>Teleostei</taxon>
        <taxon>Neoteleostei</taxon>
        <taxon>Acanthomorphata</taxon>
        <taxon>Carangaria</taxon>
        <taxon>Carangaria incertae sedis</taxon>
        <taxon>Centropomidae</taxon>
        <taxon>Lates</taxon>
    </lineage>
</organism>
<dbReference type="AlphaFoldDB" id="A0AAD3R6N7"/>
<evidence type="ECO:0000313" key="3">
    <source>
        <dbReference type="Proteomes" id="UP001279410"/>
    </source>
</evidence>
<comment type="caution">
    <text evidence="2">The sequence shown here is derived from an EMBL/GenBank/DDBJ whole genome shotgun (WGS) entry which is preliminary data.</text>
</comment>
<gene>
    <name evidence="2" type="ORF">AKAME5_000939300</name>
</gene>
<keyword evidence="3" id="KW-1185">Reference proteome</keyword>